<gene>
    <name evidence="2" type="ORF">Q8X39_05640</name>
</gene>
<protein>
    <submittedName>
        <fullName evidence="2">DUF3619 family protein</fullName>
    </submittedName>
</protein>
<name>A0ABT9G0T8_LEPDI</name>
<dbReference type="EMBL" id="JAUZEE010000002">
    <property type="protein sequence ID" value="MDP4300110.1"/>
    <property type="molecule type" value="Genomic_DNA"/>
</dbReference>
<keyword evidence="1" id="KW-1133">Transmembrane helix</keyword>
<proteinExistence type="predicted"/>
<evidence type="ECO:0000256" key="1">
    <source>
        <dbReference type="SAM" id="Phobius"/>
    </source>
</evidence>
<dbReference type="InterPro" id="IPR022064">
    <property type="entry name" value="DUF3619"/>
</dbReference>
<keyword evidence="1" id="KW-0472">Membrane</keyword>
<accession>A0ABT9G0T8</accession>
<feature type="transmembrane region" description="Helical" evidence="1">
    <location>
        <begin position="97"/>
        <end position="116"/>
    </location>
</feature>
<keyword evidence="3" id="KW-1185">Reference proteome</keyword>
<organism evidence="2 3">
    <name type="scientific">Leptothrix discophora</name>
    <dbReference type="NCBI Taxonomy" id="89"/>
    <lineage>
        <taxon>Bacteria</taxon>
        <taxon>Pseudomonadati</taxon>
        <taxon>Pseudomonadota</taxon>
        <taxon>Betaproteobacteria</taxon>
        <taxon>Burkholderiales</taxon>
        <taxon>Sphaerotilaceae</taxon>
        <taxon>Leptothrix</taxon>
    </lineage>
</organism>
<dbReference type="Proteomes" id="UP001235760">
    <property type="component" value="Unassembled WGS sequence"/>
</dbReference>
<evidence type="ECO:0000313" key="3">
    <source>
        <dbReference type="Proteomes" id="UP001235760"/>
    </source>
</evidence>
<comment type="caution">
    <text evidence="2">The sequence shown here is derived from an EMBL/GenBank/DDBJ whole genome shotgun (WGS) entry which is preliminary data.</text>
</comment>
<dbReference type="RefSeq" id="WP_305748659.1">
    <property type="nucleotide sequence ID" value="NZ_JAUZEE010000002.1"/>
</dbReference>
<evidence type="ECO:0000313" key="2">
    <source>
        <dbReference type="EMBL" id="MDP4300110.1"/>
    </source>
</evidence>
<dbReference type="Pfam" id="PF12279">
    <property type="entry name" value="DUF3619"/>
    <property type="match status" value="1"/>
</dbReference>
<reference evidence="2 3" key="1">
    <citation type="submission" date="2023-08" db="EMBL/GenBank/DDBJ databases">
        <authorList>
            <person name="Roldan D.M."/>
            <person name="Menes R.J."/>
        </authorList>
    </citation>
    <scope>NUCLEOTIDE SEQUENCE [LARGE SCALE GENOMIC DNA]</scope>
    <source>
        <strain evidence="2 3">CCM 2812</strain>
    </source>
</reference>
<keyword evidence="1" id="KW-0812">Transmembrane</keyword>
<sequence>MNSGPILRSAYPLEAEALEARFGLRVTARLNEGSQTLPHDVTERLRVARQQALERAAARRLKMAQTTAAADEVVMVGNGSAAMHWPDAAPENRPPRLAALGKLVPILLLLIGLLFISHWREREQIATTADIDSALLGDDLPPAAFTDPGFVEFLLEPQAGHPLDAAAEPVAATTADDMRE</sequence>